<evidence type="ECO:0000313" key="3">
    <source>
        <dbReference type="Proteomes" id="UP000298030"/>
    </source>
</evidence>
<name>A0A4Y7TWX9_COPMI</name>
<keyword evidence="1" id="KW-0175">Coiled coil</keyword>
<evidence type="ECO:0000313" key="2">
    <source>
        <dbReference type="EMBL" id="TEB38675.1"/>
    </source>
</evidence>
<gene>
    <name evidence="2" type="ORF">FA13DRAFT_391325</name>
</gene>
<accession>A0A4Y7TWX9</accession>
<keyword evidence="3" id="KW-1185">Reference proteome</keyword>
<organism evidence="2 3">
    <name type="scientific">Coprinellus micaceus</name>
    <name type="common">Glistening ink-cap mushroom</name>
    <name type="synonym">Coprinus micaceus</name>
    <dbReference type="NCBI Taxonomy" id="71717"/>
    <lineage>
        <taxon>Eukaryota</taxon>
        <taxon>Fungi</taxon>
        <taxon>Dikarya</taxon>
        <taxon>Basidiomycota</taxon>
        <taxon>Agaricomycotina</taxon>
        <taxon>Agaricomycetes</taxon>
        <taxon>Agaricomycetidae</taxon>
        <taxon>Agaricales</taxon>
        <taxon>Agaricineae</taxon>
        <taxon>Psathyrellaceae</taxon>
        <taxon>Coprinellus</taxon>
    </lineage>
</organism>
<dbReference type="EMBL" id="QPFP01000002">
    <property type="protein sequence ID" value="TEB38675.1"/>
    <property type="molecule type" value="Genomic_DNA"/>
</dbReference>
<sequence length="385" mass="43900">MADYKAAQDDFDAQIAQVTLRIEHLENERTNLRRCRNVVAPISQIPPELLLKIFSLCNIALGDDELRYITNRGHISSQRPATEEWRLRDAYDKLRYPNVLRVYHVNHNWRQLVAGSPHLWTRIQVQSKTRPEIVSFMRDKAGAHPIELEYVGGPYWATDDAHEPDPKFLPTIQDILRASSQNIKSIAIYSSQSVPQQLLVRIVEGADRLESLIISLGERSYYSMPPIPVNTRELSAVVIPGLRRLSLEGLMCPWKSSLLTSSPHLTDVTLRRTEPSSPQGVADLLDFLRRLPKIECLRFRLLRPHSQPVNEVFFLGKSDLSRATPLFRLQELSIYSESPSLLSAILSAITIPKFIPSLSLLSGPRPRARAISTHDRLHDRIRRAH</sequence>
<reference evidence="2 3" key="1">
    <citation type="journal article" date="2019" name="Nat. Ecol. Evol.">
        <title>Megaphylogeny resolves global patterns of mushroom evolution.</title>
        <authorList>
            <person name="Varga T."/>
            <person name="Krizsan K."/>
            <person name="Foldi C."/>
            <person name="Dima B."/>
            <person name="Sanchez-Garcia M."/>
            <person name="Sanchez-Ramirez S."/>
            <person name="Szollosi G.J."/>
            <person name="Szarkandi J.G."/>
            <person name="Papp V."/>
            <person name="Albert L."/>
            <person name="Andreopoulos W."/>
            <person name="Angelini C."/>
            <person name="Antonin V."/>
            <person name="Barry K.W."/>
            <person name="Bougher N.L."/>
            <person name="Buchanan P."/>
            <person name="Buyck B."/>
            <person name="Bense V."/>
            <person name="Catcheside P."/>
            <person name="Chovatia M."/>
            <person name="Cooper J."/>
            <person name="Damon W."/>
            <person name="Desjardin D."/>
            <person name="Finy P."/>
            <person name="Geml J."/>
            <person name="Haridas S."/>
            <person name="Hughes K."/>
            <person name="Justo A."/>
            <person name="Karasinski D."/>
            <person name="Kautmanova I."/>
            <person name="Kiss B."/>
            <person name="Kocsube S."/>
            <person name="Kotiranta H."/>
            <person name="LaButti K.M."/>
            <person name="Lechner B.E."/>
            <person name="Liimatainen K."/>
            <person name="Lipzen A."/>
            <person name="Lukacs Z."/>
            <person name="Mihaltcheva S."/>
            <person name="Morgado L.N."/>
            <person name="Niskanen T."/>
            <person name="Noordeloos M.E."/>
            <person name="Ohm R.A."/>
            <person name="Ortiz-Santana B."/>
            <person name="Ovrebo C."/>
            <person name="Racz N."/>
            <person name="Riley R."/>
            <person name="Savchenko A."/>
            <person name="Shiryaev A."/>
            <person name="Soop K."/>
            <person name="Spirin V."/>
            <person name="Szebenyi C."/>
            <person name="Tomsovsky M."/>
            <person name="Tulloss R.E."/>
            <person name="Uehling J."/>
            <person name="Grigoriev I.V."/>
            <person name="Vagvolgyi C."/>
            <person name="Papp T."/>
            <person name="Martin F.M."/>
            <person name="Miettinen O."/>
            <person name="Hibbett D.S."/>
            <person name="Nagy L.G."/>
        </authorList>
    </citation>
    <scope>NUCLEOTIDE SEQUENCE [LARGE SCALE GENOMIC DNA]</scope>
    <source>
        <strain evidence="2 3">FP101781</strain>
    </source>
</reference>
<dbReference type="AlphaFoldDB" id="A0A4Y7TWX9"/>
<dbReference type="STRING" id="71717.A0A4Y7TWX9"/>
<dbReference type="OrthoDB" id="3351939at2759"/>
<proteinExistence type="predicted"/>
<protein>
    <submittedName>
        <fullName evidence="2">Uncharacterized protein</fullName>
    </submittedName>
</protein>
<feature type="coiled-coil region" evidence="1">
    <location>
        <begin position="8"/>
        <end position="35"/>
    </location>
</feature>
<comment type="caution">
    <text evidence="2">The sequence shown here is derived from an EMBL/GenBank/DDBJ whole genome shotgun (WGS) entry which is preliminary data.</text>
</comment>
<dbReference type="Gene3D" id="1.20.1280.50">
    <property type="match status" value="1"/>
</dbReference>
<evidence type="ECO:0000256" key="1">
    <source>
        <dbReference type="SAM" id="Coils"/>
    </source>
</evidence>
<dbReference type="Proteomes" id="UP000298030">
    <property type="component" value="Unassembled WGS sequence"/>
</dbReference>